<reference evidence="4 5" key="1">
    <citation type="submission" date="2017-12" db="EMBL/GenBank/DDBJ databases">
        <title>Streptomyces populusis sp. nov., a novel endophytic actinobacterium isolated from stems of Populus adenopoda Maxim.</title>
        <authorList>
            <person name="Wang Z."/>
        </authorList>
    </citation>
    <scope>NUCLEOTIDE SEQUENCE [LARGE SCALE GENOMIC DNA]</scope>
    <source>
        <strain evidence="4 5">A249</strain>
    </source>
</reference>
<evidence type="ECO:0000256" key="1">
    <source>
        <dbReference type="ARBA" id="ARBA00022603"/>
    </source>
</evidence>
<evidence type="ECO:0000256" key="3">
    <source>
        <dbReference type="ARBA" id="ARBA00022691"/>
    </source>
</evidence>
<dbReference type="InterPro" id="IPR002935">
    <property type="entry name" value="SAM_O-MeTrfase"/>
</dbReference>
<organism evidence="4 5">
    <name type="scientific">Streptomyces populi</name>
    <dbReference type="NCBI Taxonomy" id="2058924"/>
    <lineage>
        <taxon>Bacteria</taxon>
        <taxon>Bacillati</taxon>
        <taxon>Actinomycetota</taxon>
        <taxon>Actinomycetes</taxon>
        <taxon>Kitasatosporales</taxon>
        <taxon>Streptomycetaceae</taxon>
        <taxon>Streptomyces</taxon>
    </lineage>
</organism>
<dbReference type="Gene3D" id="3.40.50.150">
    <property type="entry name" value="Vaccinia Virus protein VP39"/>
    <property type="match status" value="1"/>
</dbReference>
<dbReference type="EMBL" id="PJOS01000030">
    <property type="protein sequence ID" value="PKT71697.1"/>
    <property type="molecule type" value="Genomic_DNA"/>
</dbReference>
<comment type="caution">
    <text evidence="4">The sequence shown here is derived from an EMBL/GenBank/DDBJ whole genome shotgun (WGS) entry which is preliminary data.</text>
</comment>
<dbReference type="AlphaFoldDB" id="A0A2I0SP33"/>
<gene>
    <name evidence="4" type="ORF">CW362_17350</name>
</gene>
<dbReference type="Pfam" id="PF01596">
    <property type="entry name" value="Methyltransf_3"/>
    <property type="match status" value="1"/>
</dbReference>
<dbReference type="RefSeq" id="WP_103550392.1">
    <property type="nucleotide sequence ID" value="NZ_KZ626869.1"/>
</dbReference>
<evidence type="ECO:0000256" key="2">
    <source>
        <dbReference type="ARBA" id="ARBA00022679"/>
    </source>
</evidence>
<protein>
    <submittedName>
        <fullName evidence="4">Methyltransferase</fullName>
    </submittedName>
</protein>
<proteinExistence type="predicted"/>
<keyword evidence="3" id="KW-0949">S-adenosyl-L-methionine</keyword>
<keyword evidence="5" id="KW-1185">Reference proteome</keyword>
<dbReference type="InterPro" id="IPR050362">
    <property type="entry name" value="Cation-dep_OMT"/>
</dbReference>
<dbReference type="GO" id="GO:0032259">
    <property type="term" value="P:methylation"/>
    <property type="evidence" value="ECO:0007669"/>
    <property type="project" value="UniProtKB-KW"/>
</dbReference>
<evidence type="ECO:0000313" key="4">
    <source>
        <dbReference type="EMBL" id="PKT71697.1"/>
    </source>
</evidence>
<dbReference type="GO" id="GO:0008171">
    <property type="term" value="F:O-methyltransferase activity"/>
    <property type="evidence" value="ECO:0007669"/>
    <property type="project" value="InterPro"/>
</dbReference>
<name>A0A2I0SP33_9ACTN</name>
<evidence type="ECO:0000313" key="5">
    <source>
        <dbReference type="Proteomes" id="UP000236178"/>
    </source>
</evidence>
<keyword evidence="2 4" id="KW-0808">Transferase</keyword>
<dbReference type="OrthoDB" id="9799672at2"/>
<dbReference type="SUPFAM" id="SSF53335">
    <property type="entry name" value="S-adenosyl-L-methionine-dependent methyltransferases"/>
    <property type="match status" value="1"/>
</dbReference>
<accession>A0A2I0SP33</accession>
<dbReference type="CDD" id="cd02440">
    <property type="entry name" value="AdoMet_MTases"/>
    <property type="match status" value="1"/>
</dbReference>
<dbReference type="PROSITE" id="PS51682">
    <property type="entry name" value="SAM_OMT_I"/>
    <property type="match status" value="1"/>
</dbReference>
<keyword evidence="1 4" id="KW-0489">Methyltransferase</keyword>
<dbReference type="PANTHER" id="PTHR10509">
    <property type="entry name" value="O-METHYLTRANSFERASE-RELATED"/>
    <property type="match status" value="1"/>
</dbReference>
<dbReference type="InterPro" id="IPR029063">
    <property type="entry name" value="SAM-dependent_MTases_sf"/>
</dbReference>
<dbReference type="Proteomes" id="UP000236178">
    <property type="component" value="Unassembled WGS sequence"/>
</dbReference>
<dbReference type="PANTHER" id="PTHR10509:SF14">
    <property type="entry name" value="CAFFEOYL-COA O-METHYLTRANSFERASE 3-RELATED"/>
    <property type="match status" value="1"/>
</dbReference>
<sequence>MIVRPVVEKYAEEASSPAPSRLAALVADTEAGTDLPAMMVGSLEGEFLASLVFALRPRRILEIGTFTGYSALCMAEAMPADAELHTCELNPLHASIARKHFGASPWADRIHLWEGPALTSVEGLPGPFDLIFVDADKPGYVDYYEAVLPKLSPHGLILADNVLQFGGVANERDQQPDTVAMRAFNAHVAADPRVRQSVLTVREGVSVIRWAH</sequence>
<dbReference type="GO" id="GO:0008757">
    <property type="term" value="F:S-adenosylmethionine-dependent methyltransferase activity"/>
    <property type="evidence" value="ECO:0007669"/>
    <property type="project" value="TreeGrafter"/>
</dbReference>